<dbReference type="EMBL" id="ATCL01000008">
    <property type="protein sequence ID" value="ERG68531.1"/>
    <property type="molecule type" value="Genomic_DNA"/>
</dbReference>
<organism evidence="2 3">
    <name type="scientific">Exiguobacterium chiriqhucha RW-2</name>
    <dbReference type="NCBI Taxonomy" id="1345023"/>
    <lineage>
        <taxon>Bacteria</taxon>
        <taxon>Bacillati</taxon>
        <taxon>Bacillota</taxon>
        <taxon>Bacilli</taxon>
        <taxon>Bacillales</taxon>
        <taxon>Bacillales Family XII. Incertae Sedis</taxon>
        <taxon>Exiguobacterium</taxon>
    </lineage>
</organism>
<sequence length="110" mass="13203">MGAPLSKGRYDVNRFFYYFYFPFIWLMLILHRFIKTEVMMTFALFVMVTPVTVMILADVIPLPFHLKTFVSYYVPLGMYTPFHYFDSDVRRRRTKPGYVPLDETKSYLKS</sequence>
<evidence type="ECO:0000256" key="1">
    <source>
        <dbReference type="SAM" id="Phobius"/>
    </source>
</evidence>
<dbReference type="AlphaFoldDB" id="U1N3R6"/>
<protein>
    <submittedName>
        <fullName evidence="2">Uncharacterized protein</fullName>
    </submittedName>
</protein>
<keyword evidence="3" id="KW-1185">Reference proteome</keyword>
<name>U1N3R6_9BACL</name>
<evidence type="ECO:0000313" key="3">
    <source>
        <dbReference type="Proteomes" id="UP000016464"/>
    </source>
</evidence>
<feature type="transmembrane region" description="Helical" evidence="1">
    <location>
        <begin position="69"/>
        <end position="85"/>
    </location>
</feature>
<keyword evidence="1" id="KW-0472">Membrane</keyword>
<feature type="transmembrane region" description="Helical" evidence="1">
    <location>
        <begin position="15"/>
        <end position="34"/>
    </location>
</feature>
<dbReference type="PATRIC" id="fig|1345023.5.peg.188"/>
<evidence type="ECO:0000313" key="2">
    <source>
        <dbReference type="EMBL" id="ERG68531.1"/>
    </source>
</evidence>
<reference evidence="2 3" key="1">
    <citation type="journal article" date="2013" name="Genome Announc.">
        <title>Draft Genome Sequence of Exiguobacterium pavilionensis Strain RW-2, with Wide Thermal, Salinity, and pH Tolerance, Isolated from Modern Freshwater Microbialites.</title>
        <authorList>
            <person name="White R.A.III."/>
            <person name="Grassa C.J."/>
            <person name="Suttle C.A."/>
        </authorList>
    </citation>
    <scope>NUCLEOTIDE SEQUENCE [LARGE SCALE GENOMIC DNA]</scope>
    <source>
        <strain evidence="2 3">RW-2</strain>
    </source>
</reference>
<gene>
    <name evidence="2" type="ORF">M467_14740</name>
</gene>
<comment type="caution">
    <text evidence="2">The sequence shown here is derived from an EMBL/GenBank/DDBJ whole genome shotgun (WGS) entry which is preliminary data.</text>
</comment>
<proteinExistence type="predicted"/>
<feature type="transmembrane region" description="Helical" evidence="1">
    <location>
        <begin position="41"/>
        <end position="63"/>
    </location>
</feature>
<dbReference type="Proteomes" id="UP000016464">
    <property type="component" value="Unassembled WGS sequence"/>
</dbReference>
<accession>U1N3R6</accession>
<keyword evidence="1" id="KW-0812">Transmembrane</keyword>
<keyword evidence="1" id="KW-1133">Transmembrane helix</keyword>